<gene>
    <name evidence="1" type="ORF">T03_8992</name>
</gene>
<evidence type="ECO:0000313" key="2">
    <source>
        <dbReference type="Proteomes" id="UP000054653"/>
    </source>
</evidence>
<evidence type="ECO:0000313" key="1">
    <source>
        <dbReference type="EMBL" id="KRY51402.1"/>
    </source>
</evidence>
<dbReference type="AlphaFoldDB" id="A0A0V1CQ49"/>
<dbReference type="EMBL" id="JYDI01000126">
    <property type="protein sequence ID" value="KRY51402.1"/>
    <property type="molecule type" value="Genomic_DNA"/>
</dbReference>
<protein>
    <submittedName>
        <fullName evidence="1">Uncharacterized protein</fullName>
    </submittedName>
</protein>
<keyword evidence="2" id="KW-1185">Reference proteome</keyword>
<name>A0A0V1CQ49_TRIBR</name>
<sequence length="91" mass="10815">MAAIAKKRDVEHRRRNHWLRMIEDYTKQKAKPNIIKSAFENEGMRNPSGFNFRTKKLGQAEVPVSYMGRFAPHREMCKIRRNVQPEIDARM</sequence>
<accession>A0A0V1CQ49</accession>
<proteinExistence type="predicted"/>
<reference evidence="1 2" key="1">
    <citation type="submission" date="2015-01" db="EMBL/GenBank/DDBJ databases">
        <title>Evolution of Trichinella species and genotypes.</title>
        <authorList>
            <person name="Korhonen P.K."/>
            <person name="Edoardo P."/>
            <person name="Giuseppe L.R."/>
            <person name="Gasser R.B."/>
        </authorList>
    </citation>
    <scope>NUCLEOTIDE SEQUENCE [LARGE SCALE GENOMIC DNA]</scope>
    <source>
        <strain evidence="1">ISS120</strain>
    </source>
</reference>
<dbReference type="OrthoDB" id="5920204at2759"/>
<organism evidence="1 2">
    <name type="scientific">Trichinella britovi</name>
    <name type="common">Parasitic roundworm</name>
    <dbReference type="NCBI Taxonomy" id="45882"/>
    <lineage>
        <taxon>Eukaryota</taxon>
        <taxon>Metazoa</taxon>
        <taxon>Ecdysozoa</taxon>
        <taxon>Nematoda</taxon>
        <taxon>Enoplea</taxon>
        <taxon>Dorylaimia</taxon>
        <taxon>Trichinellida</taxon>
        <taxon>Trichinellidae</taxon>
        <taxon>Trichinella</taxon>
    </lineage>
</organism>
<comment type="caution">
    <text evidence="1">The sequence shown here is derived from an EMBL/GenBank/DDBJ whole genome shotgun (WGS) entry which is preliminary data.</text>
</comment>
<dbReference type="Proteomes" id="UP000054653">
    <property type="component" value="Unassembled WGS sequence"/>
</dbReference>